<dbReference type="InterPro" id="IPR002363">
    <property type="entry name" value="Ribosomal_uL10_CS_bac"/>
</dbReference>
<dbReference type="SUPFAM" id="SSF160369">
    <property type="entry name" value="Ribosomal protein L10-like"/>
    <property type="match status" value="1"/>
</dbReference>
<dbReference type="GO" id="GO:0070180">
    <property type="term" value="F:large ribosomal subunit rRNA binding"/>
    <property type="evidence" value="ECO:0007669"/>
    <property type="project" value="UniProtKB-UniRule"/>
</dbReference>
<dbReference type="HAMAP" id="MF_00362">
    <property type="entry name" value="Ribosomal_uL10"/>
    <property type="match status" value="1"/>
</dbReference>
<comment type="subunit">
    <text evidence="5">Part of the ribosomal stalk of the 50S ribosomal subunit. The N-terminus interacts with L11 and the large rRNA to form the base of the stalk. The C-terminus forms an elongated spine to which L12 dimers bind in a sequential fashion forming a multimeric L10(L12)X complex.</text>
</comment>
<evidence type="ECO:0000256" key="1">
    <source>
        <dbReference type="ARBA" id="ARBA00008889"/>
    </source>
</evidence>
<gene>
    <name evidence="5" type="primary">rplJ</name>
    <name evidence="6" type="ORF">IAD50_04850</name>
</gene>
<dbReference type="GO" id="GO:0003735">
    <property type="term" value="F:structural constituent of ribosome"/>
    <property type="evidence" value="ECO:0007669"/>
    <property type="project" value="InterPro"/>
</dbReference>
<reference evidence="6" key="2">
    <citation type="journal article" date="2021" name="PeerJ">
        <title>Extensive microbial diversity within the chicken gut microbiome revealed by metagenomics and culture.</title>
        <authorList>
            <person name="Gilroy R."/>
            <person name="Ravi A."/>
            <person name="Getino M."/>
            <person name="Pursley I."/>
            <person name="Horton D.L."/>
            <person name="Alikhan N.F."/>
            <person name="Baker D."/>
            <person name="Gharbi K."/>
            <person name="Hall N."/>
            <person name="Watson M."/>
            <person name="Adriaenssens E.M."/>
            <person name="Foster-Nyarko E."/>
            <person name="Jarju S."/>
            <person name="Secka A."/>
            <person name="Antonio M."/>
            <person name="Oren A."/>
            <person name="Chaudhuri R.R."/>
            <person name="La Ragione R."/>
            <person name="Hildebrand F."/>
            <person name="Pallen M.J."/>
        </authorList>
    </citation>
    <scope>NUCLEOTIDE SEQUENCE</scope>
    <source>
        <strain evidence="6">CHK195-4489</strain>
    </source>
</reference>
<evidence type="ECO:0000256" key="5">
    <source>
        <dbReference type="HAMAP-Rule" id="MF_00362"/>
    </source>
</evidence>
<dbReference type="GO" id="GO:0006412">
    <property type="term" value="P:translation"/>
    <property type="evidence" value="ECO:0007669"/>
    <property type="project" value="UniProtKB-UniRule"/>
</dbReference>
<dbReference type="AlphaFoldDB" id="A0A9D1I8H4"/>
<proteinExistence type="inferred from homology"/>
<keyword evidence="2 5" id="KW-0689">Ribosomal protein</keyword>
<dbReference type="PROSITE" id="PS01109">
    <property type="entry name" value="RIBOSOMAL_L10"/>
    <property type="match status" value="1"/>
</dbReference>
<reference evidence="6" key="1">
    <citation type="submission" date="2020-10" db="EMBL/GenBank/DDBJ databases">
        <authorList>
            <person name="Gilroy R."/>
        </authorList>
    </citation>
    <scope>NUCLEOTIDE SEQUENCE</scope>
    <source>
        <strain evidence="6">CHK195-4489</strain>
    </source>
</reference>
<dbReference type="PANTHER" id="PTHR11560">
    <property type="entry name" value="39S RIBOSOMAL PROTEIN L10, MITOCHONDRIAL"/>
    <property type="match status" value="1"/>
</dbReference>
<sequence length="164" mass="17379">MPSEKVLKEKEAIVASIAEEIKNAATVVFVDARGLTVEKDTELRAGLRKAGVSYKVRKNTLTLKAVRELGLEGLEDFLKGPTAIAACPNLTDAAKIINDFSKENKAVEIKGGIMEGKAVNADTVRELASLPSKEVLIARALGGLNAPITSLVIALNAIAEKQEA</sequence>
<dbReference type="Pfam" id="PF00466">
    <property type="entry name" value="Ribosomal_L10"/>
    <property type="match status" value="1"/>
</dbReference>
<comment type="function">
    <text evidence="5">Forms part of the ribosomal stalk, playing a central role in the interaction of the ribosome with GTP-bound translation factors.</text>
</comment>
<dbReference type="Proteomes" id="UP000824089">
    <property type="component" value="Unassembled WGS sequence"/>
</dbReference>
<comment type="similarity">
    <text evidence="1 5">Belongs to the universal ribosomal protein uL10 family.</text>
</comment>
<evidence type="ECO:0000313" key="6">
    <source>
        <dbReference type="EMBL" id="HIU29607.1"/>
    </source>
</evidence>
<dbReference type="Gene3D" id="3.30.70.1730">
    <property type="match status" value="1"/>
</dbReference>
<dbReference type="Gene3D" id="6.10.250.290">
    <property type="match status" value="1"/>
</dbReference>
<dbReference type="GO" id="GO:0015934">
    <property type="term" value="C:large ribosomal subunit"/>
    <property type="evidence" value="ECO:0007669"/>
    <property type="project" value="InterPro"/>
</dbReference>
<dbReference type="InterPro" id="IPR047865">
    <property type="entry name" value="Ribosomal_uL10_bac_type"/>
</dbReference>
<dbReference type="CDD" id="cd05797">
    <property type="entry name" value="Ribosomal_L10"/>
    <property type="match status" value="1"/>
</dbReference>
<evidence type="ECO:0000313" key="7">
    <source>
        <dbReference type="Proteomes" id="UP000824089"/>
    </source>
</evidence>
<dbReference type="InterPro" id="IPR001790">
    <property type="entry name" value="Ribosomal_uL10"/>
</dbReference>
<evidence type="ECO:0000256" key="2">
    <source>
        <dbReference type="ARBA" id="ARBA00022980"/>
    </source>
</evidence>
<dbReference type="InterPro" id="IPR043141">
    <property type="entry name" value="Ribosomal_uL10-like_sf"/>
</dbReference>
<comment type="caution">
    <text evidence="6">The sequence shown here is derived from an EMBL/GenBank/DDBJ whole genome shotgun (WGS) entry which is preliminary data.</text>
</comment>
<dbReference type="EMBL" id="DVMM01000097">
    <property type="protein sequence ID" value="HIU29607.1"/>
    <property type="molecule type" value="Genomic_DNA"/>
</dbReference>
<dbReference type="NCBIfam" id="NF000955">
    <property type="entry name" value="PRK00099.1-1"/>
    <property type="match status" value="1"/>
</dbReference>
<dbReference type="InterPro" id="IPR022973">
    <property type="entry name" value="Ribosomal_uL10_bac"/>
</dbReference>
<keyword evidence="5" id="KW-0699">rRNA-binding</keyword>
<name>A0A9D1I8H4_9CLOT</name>
<organism evidence="6 7">
    <name type="scientific">Candidatus Egerieisoma faecipullorum</name>
    <dbReference type="NCBI Taxonomy" id="2840963"/>
    <lineage>
        <taxon>Bacteria</taxon>
        <taxon>Bacillati</taxon>
        <taxon>Bacillota</taxon>
        <taxon>Clostridia</taxon>
        <taxon>Eubacteriales</taxon>
        <taxon>Clostridiaceae</taxon>
        <taxon>Clostridiaceae incertae sedis</taxon>
        <taxon>Candidatus Egerieisoma</taxon>
    </lineage>
</organism>
<keyword evidence="5" id="KW-0694">RNA-binding</keyword>
<evidence type="ECO:0000256" key="4">
    <source>
        <dbReference type="ARBA" id="ARBA00035202"/>
    </source>
</evidence>
<evidence type="ECO:0000256" key="3">
    <source>
        <dbReference type="ARBA" id="ARBA00023274"/>
    </source>
</evidence>
<protein>
    <recommendedName>
        <fullName evidence="4 5">Large ribosomal subunit protein uL10</fullName>
    </recommendedName>
</protein>
<keyword evidence="3 5" id="KW-0687">Ribonucleoprotein</keyword>
<accession>A0A9D1I8H4</accession>